<feature type="domain" description="HTH lysR-type" evidence="5">
    <location>
        <begin position="1"/>
        <end position="58"/>
    </location>
</feature>
<dbReference type="SUPFAM" id="SSF46785">
    <property type="entry name" value="Winged helix' DNA-binding domain"/>
    <property type="match status" value="1"/>
</dbReference>
<evidence type="ECO:0000256" key="1">
    <source>
        <dbReference type="ARBA" id="ARBA00009437"/>
    </source>
</evidence>
<dbReference type="SUPFAM" id="SSF53850">
    <property type="entry name" value="Periplasmic binding protein-like II"/>
    <property type="match status" value="1"/>
</dbReference>
<proteinExistence type="inferred from homology"/>
<keyword evidence="7" id="KW-1185">Reference proteome</keyword>
<dbReference type="Gene3D" id="1.10.10.10">
    <property type="entry name" value="Winged helix-like DNA-binding domain superfamily/Winged helix DNA-binding domain"/>
    <property type="match status" value="1"/>
</dbReference>
<protein>
    <submittedName>
        <fullName evidence="6">DNA-binding transcriptional LysR family regulator</fullName>
    </submittedName>
</protein>
<dbReference type="Gene3D" id="3.40.190.10">
    <property type="entry name" value="Periplasmic binding protein-like II"/>
    <property type="match status" value="2"/>
</dbReference>
<dbReference type="PANTHER" id="PTHR30346:SF0">
    <property type="entry name" value="HCA OPERON TRANSCRIPTIONAL ACTIVATOR HCAR"/>
    <property type="match status" value="1"/>
</dbReference>
<keyword evidence="2" id="KW-0805">Transcription regulation</keyword>
<name>A0ABX0V6N1_9HYPH</name>
<accession>A0ABX0V6N1</accession>
<reference evidence="6 7" key="1">
    <citation type="submission" date="2020-03" db="EMBL/GenBank/DDBJ databases">
        <title>Genomic Encyclopedia of Type Strains, Phase IV (KMG-IV): sequencing the most valuable type-strain genomes for metagenomic binning, comparative biology and taxonomic classification.</title>
        <authorList>
            <person name="Goeker M."/>
        </authorList>
    </citation>
    <scope>NUCLEOTIDE SEQUENCE [LARGE SCALE GENOMIC DNA]</scope>
    <source>
        <strain evidence="6 7">DSM 103870</strain>
    </source>
</reference>
<comment type="similarity">
    <text evidence="1">Belongs to the LysR transcriptional regulatory family.</text>
</comment>
<dbReference type="Pfam" id="PF00126">
    <property type="entry name" value="HTH_1"/>
    <property type="match status" value="1"/>
</dbReference>
<keyword evidence="3 6" id="KW-0238">DNA-binding</keyword>
<dbReference type="GO" id="GO:0003677">
    <property type="term" value="F:DNA binding"/>
    <property type="evidence" value="ECO:0007669"/>
    <property type="project" value="UniProtKB-KW"/>
</dbReference>
<dbReference type="RefSeq" id="WP_166953550.1">
    <property type="nucleotide sequence ID" value="NZ_JAASQI010000006.1"/>
</dbReference>
<dbReference type="PRINTS" id="PR00039">
    <property type="entry name" value="HTHLYSR"/>
</dbReference>
<dbReference type="InterPro" id="IPR005119">
    <property type="entry name" value="LysR_subst-bd"/>
</dbReference>
<evidence type="ECO:0000313" key="6">
    <source>
        <dbReference type="EMBL" id="NIJ58791.1"/>
    </source>
</evidence>
<evidence type="ECO:0000256" key="2">
    <source>
        <dbReference type="ARBA" id="ARBA00023015"/>
    </source>
</evidence>
<dbReference type="PANTHER" id="PTHR30346">
    <property type="entry name" value="TRANSCRIPTIONAL DUAL REGULATOR HCAR-RELATED"/>
    <property type="match status" value="1"/>
</dbReference>
<dbReference type="Pfam" id="PF03466">
    <property type="entry name" value="LysR_substrate"/>
    <property type="match status" value="1"/>
</dbReference>
<dbReference type="InterPro" id="IPR036390">
    <property type="entry name" value="WH_DNA-bd_sf"/>
</dbReference>
<evidence type="ECO:0000259" key="5">
    <source>
        <dbReference type="PROSITE" id="PS50931"/>
    </source>
</evidence>
<keyword evidence="4" id="KW-0804">Transcription</keyword>
<organism evidence="6 7">
    <name type="scientific">Pseudochelatococcus lubricantis</name>
    <dbReference type="NCBI Taxonomy" id="1538102"/>
    <lineage>
        <taxon>Bacteria</taxon>
        <taxon>Pseudomonadati</taxon>
        <taxon>Pseudomonadota</taxon>
        <taxon>Alphaproteobacteria</taxon>
        <taxon>Hyphomicrobiales</taxon>
        <taxon>Chelatococcaceae</taxon>
        <taxon>Pseudochelatococcus</taxon>
    </lineage>
</organism>
<evidence type="ECO:0000313" key="7">
    <source>
        <dbReference type="Proteomes" id="UP001429580"/>
    </source>
</evidence>
<gene>
    <name evidence="6" type="ORF">FHS82_002646</name>
</gene>
<dbReference type="PROSITE" id="PS50931">
    <property type="entry name" value="HTH_LYSR"/>
    <property type="match status" value="1"/>
</dbReference>
<dbReference type="Proteomes" id="UP001429580">
    <property type="component" value="Unassembled WGS sequence"/>
</dbReference>
<dbReference type="InterPro" id="IPR000847">
    <property type="entry name" value="LysR_HTH_N"/>
</dbReference>
<comment type="caution">
    <text evidence="6">The sequence shown here is derived from an EMBL/GenBank/DDBJ whole genome shotgun (WGS) entry which is preliminary data.</text>
</comment>
<dbReference type="CDD" id="cd05466">
    <property type="entry name" value="PBP2_LTTR_substrate"/>
    <property type="match status" value="1"/>
</dbReference>
<evidence type="ECO:0000256" key="4">
    <source>
        <dbReference type="ARBA" id="ARBA00023163"/>
    </source>
</evidence>
<dbReference type="InterPro" id="IPR036388">
    <property type="entry name" value="WH-like_DNA-bd_sf"/>
</dbReference>
<sequence length="298" mass="32754">MNLNHLRAFVTTARLLNFTRAAEKLHLSQPAISGQIRALEEEIGVSLFQRDGKKVALTETGARLLDKAEAVLDAAAAFLDRADSLRTAPPRHLRLGIIIGAEVLRIGKTLARLNASDPHLRIDVQQGLSGWVIAGLRSGQLDAGFFLGPNLPGDVDATELTRLTYLVAAPAAWAGEIGRADLADIARMPWIWTPENGSYPHIVRDLFSGHHLTPMKIIEADREATIVNLVASGIGLCILREEVVRAIARDDRIVVWEKGRREVPLYFVTRPDPDAPLRTLRTAVMEEWGVRPDAERAA</sequence>
<dbReference type="EMBL" id="JAASQI010000006">
    <property type="protein sequence ID" value="NIJ58791.1"/>
    <property type="molecule type" value="Genomic_DNA"/>
</dbReference>
<evidence type="ECO:0000256" key="3">
    <source>
        <dbReference type="ARBA" id="ARBA00023125"/>
    </source>
</evidence>